<dbReference type="GO" id="GO:0071555">
    <property type="term" value="P:cell wall organization"/>
    <property type="evidence" value="ECO:0007669"/>
    <property type="project" value="UniProtKB-UniRule"/>
</dbReference>
<keyword evidence="6 7" id="KW-0961">Cell wall biogenesis/degradation</keyword>
<keyword evidence="5 7" id="KW-0573">Peptidoglycan synthesis</keyword>
<dbReference type="PROSITE" id="PS52029">
    <property type="entry name" value="LD_TPASE"/>
    <property type="match status" value="1"/>
</dbReference>
<evidence type="ECO:0000256" key="6">
    <source>
        <dbReference type="ARBA" id="ARBA00023316"/>
    </source>
</evidence>
<evidence type="ECO:0000256" key="7">
    <source>
        <dbReference type="PROSITE-ProRule" id="PRU01373"/>
    </source>
</evidence>
<evidence type="ECO:0000313" key="11">
    <source>
        <dbReference type="Proteomes" id="UP000054396"/>
    </source>
</evidence>
<evidence type="ECO:0000256" key="3">
    <source>
        <dbReference type="ARBA" id="ARBA00022679"/>
    </source>
</evidence>
<dbReference type="GO" id="GO:0018104">
    <property type="term" value="P:peptidoglycan-protein cross-linking"/>
    <property type="evidence" value="ECO:0007669"/>
    <property type="project" value="TreeGrafter"/>
</dbReference>
<evidence type="ECO:0000256" key="8">
    <source>
        <dbReference type="SAM" id="SignalP"/>
    </source>
</evidence>
<dbReference type="GO" id="GO:0071972">
    <property type="term" value="F:peptidoglycan L,D-transpeptidase activity"/>
    <property type="evidence" value="ECO:0007669"/>
    <property type="project" value="TreeGrafter"/>
</dbReference>
<keyword evidence="4 7" id="KW-0133">Cell shape</keyword>
<feature type="active site" description="Nucleophile" evidence="7">
    <location>
        <position position="113"/>
    </location>
</feature>
<keyword evidence="3" id="KW-0808">Transferase</keyword>
<evidence type="ECO:0000259" key="9">
    <source>
        <dbReference type="PROSITE" id="PS52029"/>
    </source>
</evidence>
<proteinExistence type="inferred from homology"/>
<dbReference type="PANTHER" id="PTHR30582">
    <property type="entry name" value="L,D-TRANSPEPTIDASE"/>
    <property type="match status" value="1"/>
</dbReference>
<keyword evidence="8" id="KW-0732">Signal</keyword>
<name>A0A0W7WQD5_9RHOB</name>
<comment type="pathway">
    <text evidence="1 7">Cell wall biogenesis; peptidoglycan biosynthesis.</text>
</comment>
<feature type="active site" description="Proton donor/acceptor" evidence="7">
    <location>
        <position position="97"/>
    </location>
</feature>
<dbReference type="UniPathway" id="UPA00219"/>
<evidence type="ECO:0000256" key="4">
    <source>
        <dbReference type="ARBA" id="ARBA00022960"/>
    </source>
</evidence>
<protein>
    <recommendedName>
        <fullName evidence="9">L,D-TPase catalytic domain-containing protein</fullName>
    </recommendedName>
</protein>
<dbReference type="GO" id="GO:0008360">
    <property type="term" value="P:regulation of cell shape"/>
    <property type="evidence" value="ECO:0007669"/>
    <property type="project" value="UniProtKB-UniRule"/>
</dbReference>
<dbReference type="AlphaFoldDB" id="A0A0W7WQD5"/>
<feature type="domain" description="L,D-TPase catalytic" evidence="9">
    <location>
        <begin position="26"/>
        <end position="141"/>
    </location>
</feature>
<dbReference type="Gene3D" id="2.40.440.10">
    <property type="entry name" value="L,D-transpeptidase catalytic domain-like"/>
    <property type="match status" value="1"/>
</dbReference>
<dbReference type="EMBL" id="LPXO01000001">
    <property type="protein sequence ID" value="KUF12797.1"/>
    <property type="molecule type" value="Genomic_DNA"/>
</dbReference>
<evidence type="ECO:0000256" key="1">
    <source>
        <dbReference type="ARBA" id="ARBA00004752"/>
    </source>
</evidence>
<gene>
    <name evidence="10" type="ORF">AVJ23_03555</name>
</gene>
<reference evidence="10 11" key="1">
    <citation type="submission" date="2015-12" db="EMBL/GenBank/DDBJ databases">
        <authorList>
            <person name="Shamseldin A."/>
            <person name="Moawad H."/>
            <person name="Abd El-Rahim W.M."/>
            <person name="Sadowsky M.J."/>
        </authorList>
    </citation>
    <scope>NUCLEOTIDE SEQUENCE [LARGE SCALE GENOMIC DNA]</scope>
    <source>
        <strain evidence="10 11">SJ5A-1</strain>
    </source>
</reference>
<dbReference type="GO" id="GO:0005576">
    <property type="term" value="C:extracellular region"/>
    <property type="evidence" value="ECO:0007669"/>
    <property type="project" value="TreeGrafter"/>
</dbReference>
<evidence type="ECO:0000256" key="5">
    <source>
        <dbReference type="ARBA" id="ARBA00022984"/>
    </source>
</evidence>
<keyword evidence="11" id="KW-1185">Reference proteome</keyword>
<dbReference type="STRING" id="1685382.AVJ23_03555"/>
<comment type="similarity">
    <text evidence="2">Belongs to the YkuD family.</text>
</comment>
<dbReference type="CDD" id="cd16913">
    <property type="entry name" value="YkuD_like"/>
    <property type="match status" value="1"/>
</dbReference>
<sequence>MNRILAAVLATAMLFLTPVASAAAPLVAKVDISSQTMTVIHNGRVAYRWPVSTARSGKWTPRGSWGAKWLSRYHKSSLYNNAPMPYSIFFNGNYAIHGTNQISRLGRPASAGCVRLHPDHAAVLFRLTKQVGKRNMRVVIQN</sequence>
<dbReference type="InterPro" id="IPR050979">
    <property type="entry name" value="LD-transpeptidase"/>
</dbReference>
<dbReference type="PANTHER" id="PTHR30582:SF2">
    <property type="entry name" value="L,D-TRANSPEPTIDASE YCIB-RELATED"/>
    <property type="match status" value="1"/>
</dbReference>
<dbReference type="GO" id="GO:0016740">
    <property type="term" value="F:transferase activity"/>
    <property type="evidence" value="ECO:0007669"/>
    <property type="project" value="UniProtKB-KW"/>
</dbReference>
<dbReference type="RefSeq" id="WP_058860740.1">
    <property type="nucleotide sequence ID" value="NZ_LPXO01000001.1"/>
</dbReference>
<accession>A0A0W7WQD5</accession>
<comment type="caution">
    <text evidence="10">The sequence shown here is derived from an EMBL/GenBank/DDBJ whole genome shotgun (WGS) entry which is preliminary data.</text>
</comment>
<feature type="signal peptide" evidence="8">
    <location>
        <begin position="1"/>
        <end position="22"/>
    </location>
</feature>
<dbReference type="Proteomes" id="UP000054396">
    <property type="component" value="Unassembled WGS sequence"/>
</dbReference>
<organism evidence="10 11">
    <name type="scientific">Pseudoponticoccus marisrubri</name>
    <dbReference type="NCBI Taxonomy" id="1685382"/>
    <lineage>
        <taxon>Bacteria</taxon>
        <taxon>Pseudomonadati</taxon>
        <taxon>Pseudomonadota</taxon>
        <taxon>Alphaproteobacteria</taxon>
        <taxon>Rhodobacterales</taxon>
        <taxon>Roseobacteraceae</taxon>
        <taxon>Pseudoponticoccus</taxon>
    </lineage>
</organism>
<dbReference type="OrthoDB" id="463216at2"/>
<evidence type="ECO:0000256" key="2">
    <source>
        <dbReference type="ARBA" id="ARBA00005992"/>
    </source>
</evidence>
<dbReference type="InterPro" id="IPR005490">
    <property type="entry name" value="LD_TPept_cat_dom"/>
</dbReference>
<evidence type="ECO:0000313" key="10">
    <source>
        <dbReference type="EMBL" id="KUF12797.1"/>
    </source>
</evidence>
<dbReference type="Pfam" id="PF03734">
    <property type="entry name" value="YkuD"/>
    <property type="match status" value="1"/>
</dbReference>
<dbReference type="SUPFAM" id="SSF141523">
    <property type="entry name" value="L,D-transpeptidase catalytic domain-like"/>
    <property type="match status" value="1"/>
</dbReference>
<feature type="chain" id="PRO_5006936559" description="L,D-TPase catalytic domain-containing protein" evidence="8">
    <location>
        <begin position="23"/>
        <end position="142"/>
    </location>
</feature>
<dbReference type="InterPro" id="IPR038063">
    <property type="entry name" value="Transpep_catalytic_dom"/>
</dbReference>